<keyword evidence="7 9" id="KW-0675">Receptor</keyword>
<organism evidence="13 14">
    <name type="scientific">Maylandia zebra</name>
    <name type="common">zebra mbuna</name>
    <dbReference type="NCBI Taxonomy" id="106582"/>
    <lineage>
        <taxon>Eukaryota</taxon>
        <taxon>Metazoa</taxon>
        <taxon>Chordata</taxon>
        <taxon>Craniata</taxon>
        <taxon>Vertebrata</taxon>
        <taxon>Euteleostomi</taxon>
        <taxon>Actinopterygii</taxon>
        <taxon>Neopterygii</taxon>
        <taxon>Teleostei</taxon>
        <taxon>Neoteleostei</taxon>
        <taxon>Acanthomorphata</taxon>
        <taxon>Ovalentaria</taxon>
        <taxon>Cichlomorphae</taxon>
        <taxon>Cichliformes</taxon>
        <taxon>Cichlidae</taxon>
        <taxon>African cichlids</taxon>
        <taxon>Pseudocrenilabrinae</taxon>
        <taxon>Haplochromini</taxon>
        <taxon>Maylandia</taxon>
        <taxon>Maylandia zebra complex</taxon>
    </lineage>
</organism>
<proteinExistence type="inferred from homology"/>
<dbReference type="Ensembl" id="ENSMZET00005038816.1">
    <property type="protein sequence ID" value="ENSMZEP00005037509.1"/>
    <property type="gene ID" value="ENSMZEG00005027968.1"/>
</dbReference>
<feature type="region of interest" description="Disordered" evidence="10">
    <location>
        <begin position="347"/>
        <end position="370"/>
    </location>
</feature>
<comment type="subcellular location">
    <subcellularLocation>
        <location evidence="1">Cell membrane</location>
        <topology evidence="1">Multi-pass membrane protein</topology>
    </subcellularLocation>
</comment>
<keyword evidence="8 9" id="KW-0807">Transducer</keyword>
<feature type="transmembrane region" description="Helical" evidence="11">
    <location>
        <begin position="229"/>
        <end position="250"/>
    </location>
</feature>
<feature type="domain" description="G-protein coupled receptors family 1 profile" evidence="12">
    <location>
        <begin position="78"/>
        <end position="327"/>
    </location>
</feature>
<feature type="transmembrane region" description="Helical" evidence="11">
    <location>
        <begin position="179"/>
        <end position="202"/>
    </location>
</feature>
<evidence type="ECO:0000256" key="9">
    <source>
        <dbReference type="RuleBase" id="RU000688"/>
    </source>
</evidence>
<keyword evidence="4 11" id="KW-1133">Transmembrane helix</keyword>
<evidence type="ECO:0000256" key="2">
    <source>
        <dbReference type="ARBA" id="ARBA00022475"/>
    </source>
</evidence>
<feature type="transmembrane region" description="Helical" evidence="11">
    <location>
        <begin position="311"/>
        <end position="330"/>
    </location>
</feature>
<evidence type="ECO:0000256" key="6">
    <source>
        <dbReference type="ARBA" id="ARBA00023136"/>
    </source>
</evidence>
<dbReference type="Proteomes" id="UP000265160">
    <property type="component" value="LG3"/>
</dbReference>
<feature type="transmembrane region" description="Helical" evidence="11">
    <location>
        <begin position="104"/>
        <end position="124"/>
    </location>
</feature>
<evidence type="ECO:0000256" key="7">
    <source>
        <dbReference type="ARBA" id="ARBA00023170"/>
    </source>
</evidence>
<dbReference type="PROSITE" id="PS00237">
    <property type="entry name" value="G_PROTEIN_RECEP_F1_1"/>
    <property type="match status" value="1"/>
</dbReference>
<evidence type="ECO:0000313" key="13">
    <source>
        <dbReference type="Ensembl" id="ENSMZEP00005037509.1"/>
    </source>
</evidence>
<evidence type="ECO:0000256" key="3">
    <source>
        <dbReference type="ARBA" id="ARBA00022692"/>
    </source>
</evidence>
<accession>A0A3P9DSS9</accession>
<dbReference type="PRINTS" id="PR01157">
    <property type="entry name" value="P2YPURNOCPTR"/>
</dbReference>
<dbReference type="GO" id="GO:0005886">
    <property type="term" value="C:plasma membrane"/>
    <property type="evidence" value="ECO:0007669"/>
    <property type="project" value="UniProtKB-SubCell"/>
</dbReference>
<keyword evidence="6 11" id="KW-0472">Membrane</keyword>
<feature type="transmembrane region" description="Helical" evidence="11">
    <location>
        <begin position="271"/>
        <end position="288"/>
    </location>
</feature>
<sequence>MVLPNICTSGCSVQKSCGLFRSNFPSLSHVAIFFIRRRGVLLAGTFKQTIVVRSSLDCLSRTLTFIMFTVACGVGLPLNGFIMKFYCCRGRKQASSSLKVFLKNLTAADFLFCLCLPLRITYYARSSGIIPSLYCSFGASAFFLNMYASIIFMGYIAANRYLKIVNPSGTRVLQTVRTAHIISAVTWVFLLATAISYSNLYLMTQESLTSNSSRCDPLFSESVKLFFKIIQVLSAIIFLLVFISLVFFYYSTSRRLASSGSEKLVKSRRNMLVLVSIFCVCFVPYHLVRLPFVFLSNSCSVGRVLYYLKEAAAMVSVFNVCLDPVVYFYLCKTFRAQVRKASRRTNIQQANEESESSREQLDITTSTPVM</sequence>
<evidence type="ECO:0000256" key="10">
    <source>
        <dbReference type="SAM" id="MobiDB-lite"/>
    </source>
</evidence>
<dbReference type="PRINTS" id="PR00237">
    <property type="entry name" value="GPCRRHODOPSN"/>
</dbReference>
<reference evidence="13" key="3">
    <citation type="submission" date="2025-09" db="UniProtKB">
        <authorList>
            <consortium name="Ensembl"/>
        </authorList>
    </citation>
    <scope>IDENTIFICATION</scope>
</reference>
<name>A0A3P9DSS9_9CICH</name>
<dbReference type="SUPFAM" id="SSF81321">
    <property type="entry name" value="Family A G protein-coupled receptor-like"/>
    <property type="match status" value="1"/>
</dbReference>
<evidence type="ECO:0000313" key="14">
    <source>
        <dbReference type="Proteomes" id="UP000265160"/>
    </source>
</evidence>
<comment type="similarity">
    <text evidence="9">Belongs to the G-protein coupled receptor 1 family.</text>
</comment>
<dbReference type="GO" id="GO:0045028">
    <property type="term" value="F:G protein-coupled purinergic nucleotide receptor activity"/>
    <property type="evidence" value="ECO:0007669"/>
    <property type="project" value="TreeGrafter"/>
</dbReference>
<evidence type="ECO:0000256" key="1">
    <source>
        <dbReference type="ARBA" id="ARBA00004651"/>
    </source>
</evidence>
<dbReference type="AlphaFoldDB" id="A0A3P9DSS9"/>
<dbReference type="Gene3D" id="1.20.1070.10">
    <property type="entry name" value="Rhodopsin 7-helix transmembrane proteins"/>
    <property type="match status" value="1"/>
</dbReference>
<evidence type="ECO:0000256" key="8">
    <source>
        <dbReference type="ARBA" id="ARBA00023224"/>
    </source>
</evidence>
<feature type="transmembrane region" description="Helical" evidence="11">
    <location>
        <begin position="63"/>
        <end position="83"/>
    </location>
</feature>
<keyword evidence="2" id="KW-1003">Cell membrane</keyword>
<evidence type="ECO:0000256" key="5">
    <source>
        <dbReference type="ARBA" id="ARBA00023040"/>
    </source>
</evidence>
<protein>
    <recommendedName>
        <fullName evidence="12">G-protein coupled receptors family 1 profile domain-containing protein</fullName>
    </recommendedName>
</protein>
<dbReference type="InterPro" id="IPR017452">
    <property type="entry name" value="GPCR_Rhodpsn_7TM"/>
</dbReference>
<dbReference type="PROSITE" id="PS50262">
    <property type="entry name" value="G_PROTEIN_RECEP_F1_2"/>
    <property type="match status" value="1"/>
</dbReference>
<keyword evidence="5 9" id="KW-0297">G-protein coupled receptor</keyword>
<evidence type="ECO:0000259" key="12">
    <source>
        <dbReference type="PROSITE" id="PS50262"/>
    </source>
</evidence>
<dbReference type="PANTHER" id="PTHR24233:SF11">
    <property type="entry name" value="P2Y PURINOCEPTOR 14-LIKE"/>
    <property type="match status" value="1"/>
</dbReference>
<keyword evidence="3 9" id="KW-0812">Transmembrane</keyword>
<evidence type="ECO:0000256" key="4">
    <source>
        <dbReference type="ARBA" id="ARBA00022989"/>
    </source>
</evidence>
<dbReference type="GeneTree" id="ENSGT01110000267167"/>
<dbReference type="InterPro" id="IPR000276">
    <property type="entry name" value="GPCR_Rhodpsn"/>
</dbReference>
<feature type="transmembrane region" description="Helical" evidence="11">
    <location>
        <begin position="136"/>
        <end position="158"/>
    </location>
</feature>
<keyword evidence="14" id="KW-1185">Reference proteome</keyword>
<reference evidence="13 14" key="1">
    <citation type="journal article" date="2014" name="Nature">
        <title>The genomic substrate for adaptive radiation in African cichlid fish.</title>
        <authorList>
            <person name="Brawand D."/>
            <person name="Wagner C.E."/>
            <person name="Li Y.I."/>
            <person name="Malinsky M."/>
            <person name="Keller I."/>
            <person name="Fan S."/>
            <person name="Simakov O."/>
            <person name="Ng A.Y."/>
            <person name="Lim Z.W."/>
            <person name="Bezault E."/>
            <person name="Turner-Maier J."/>
            <person name="Johnson J."/>
            <person name="Alcazar R."/>
            <person name="Noh H.J."/>
            <person name="Russell P."/>
            <person name="Aken B."/>
            <person name="Alfoldi J."/>
            <person name="Amemiya C."/>
            <person name="Azzouzi N."/>
            <person name="Baroiller J.F."/>
            <person name="Barloy-Hubler F."/>
            <person name="Berlin A."/>
            <person name="Bloomquist R."/>
            <person name="Carleton K.L."/>
            <person name="Conte M.A."/>
            <person name="D'Cotta H."/>
            <person name="Eshel O."/>
            <person name="Gaffney L."/>
            <person name="Galibert F."/>
            <person name="Gante H.F."/>
            <person name="Gnerre S."/>
            <person name="Greuter L."/>
            <person name="Guyon R."/>
            <person name="Haddad N.S."/>
            <person name="Haerty W."/>
            <person name="Harris R.M."/>
            <person name="Hofmann H.A."/>
            <person name="Hourlier T."/>
            <person name="Hulata G."/>
            <person name="Jaffe D.B."/>
            <person name="Lara M."/>
            <person name="Lee A.P."/>
            <person name="MacCallum I."/>
            <person name="Mwaiko S."/>
            <person name="Nikaido M."/>
            <person name="Nishihara H."/>
            <person name="Ozouf-Costaz C."/>
            <person name="Penman D.J."/>
            <person name="Przybylski D."/>
            <person name="Rakotomanga M."/>
            <person name="Renn S.C.P."/>
            <person name="Ribeiro F.J."/>
            <person name="Ron M."/>
            <person name="Salzburger W."/>
            <person name="Sanchez-Pulido L."/>
            <person name="Santos M.E."/>
            <person name="Searle S."/>
            <person name="Sharpe T."/>
            <person name="Swofford R."/>
            <person name="Tan F.J."/>
            <person name="Williams L."/>
            <person name="Young S."/>
            <person name="Yin S."/>
            <person name="Okada N."/>
            <person name="Kocher T.D."/>
            <person name="Miska E.A."/>
            <person name="Lander E.S."/>
            <person name="Venkatesh B."/>
            <person name="Fernald R.D."/>
            <person name="Meyer A."/>
            <person name="Ponting C.P."/>
            <person name="Streelman J.T."/>
            <person name="Lindblad-Toh K."/>
            <person name="Seehausen O."/>
            <person name="Di Palma F."/>
        </authorList>
    </citation>
    <scope>NUCLEOTIDE SEQUENCE</scope>
</reference>
<dbReference type="PANTHER" id="PTHR24233">
    <property type="entry name" value="P2Y PURINOCEPTOR-RELATED G-PROTEIN COUPLED RECEPTOR"/>
    <property type="match status" value="1"/>
</dbReference>
<dbReference type="CDD" id="cd14982">
    <property type="entry name" value="7tmA_purinoceptor-like"/>
    <property type="match status" value="1"/>
</dbReference>
<dbReference type="Pfam" id="PF00001">
    <property type="entry name" value="7tm_1"/>
    <property type="match status" value="1"/>
</dbReference>
<reference evidence="13" key="2">
    <citation type="submission" date="2025-08" db="UniProtKB">
        <authorList>
            <consortium name="Ensembl"/>
        </authorList>
    </citation>
    <scope>IDENTIFICATION</scope>
</reference>
<evidence type="ECO:0000256" key="11">
    <source>
        <dbReference type="SAM" id="Phobius"/>
    </source>
</evidence>